<reference evidence="3 4" key="1">
    <citation type="submission" date="2024-09" db="EMBL/GenBank/DDBJ databases">
        <authorList>
            <consortium name="All-Russian atlas of soil microorganisms"/>
            <consortium name="as a basis for the search for new antimicrobial producers and enzymes with unique properties"/>
            <person name="Sokolova E.A."/>
            <person name="Voronina E.N."/>
        </authorList>
    </citation>
    <scope>NUCLEOTIDE SEQUENCE [LARGE SCALE GENOMIC DNA]</scope>
    <source>
        <strain evidence="3 4">AF-22b-331.1</strain>
    </source>
</reference>
<dbReference type="InterPro" id="IPR051474">
    <property type="entry name" value="Anti-sigma-K/W_factor"/>
</dbReference>
<feature type="domain" description="Anti-sigma K factor RskA C-terminal" evidence="2">
    <location>
        <begin position="106"/>
        <end position="254"/>
    </location>
</feature>
<gene>
    <name evidence="3" type="ORF">ACEU0G_003288</name>
</gene>
<dbReference type="RefSeq" id="WP_394162849.1">
    <property type="nucleotide sequence ID" value="NZ_JBHGCJ010000005.1"/>
</dbReference>
<name>A0ABW7CWD3_9GAMM</name>
<evidence type="ECO:0000259" key="2">
    <source>
        <dbReference type="Pfam" id="PF10099"/>
    </source>
</evidence>
<evidence type="ECO:0000313" key="4">
    <source>
        <dbReference type="Proteomes" id="UP001605261"/>
    </source>
</evidence>
<sequence length="263" mass="27524">MNLRDRHDLPDDGQPPSADILAGEYVLGVLDAGQRADVERRIASDPGFARLVTQWEHRLAPMLDAMGSEAVPAHLWPRIRTSLGWSSVSTHAPRAWQRTGFWQGMTALAAVVALVAVFSRRELEPVAPAPVTTPVAVTPTAPPTPAEPEQATRPVTPLLRDDGSPGWLASVDKAQGKVLMVPVPTAADAAGRAPELWLIPAGGTPRSLGLVSINRAHTVTVPDALRDALVNGSVLAVTLEPAGGAPQGVPTGPIVAKGDIATL</sequence>
<evidence type="ECO:0000256" key="1">
    <source>
        <dbReference type="SAM" id="MobiDB-lite"/>
    </source>
</evidence>
<dbReference type="PANTHER" id="PTHR37461:SF1">
    <property type="entry name" value="ANTI-SIGMA-K FACTOR RSKA"/>
    <property type="match status" value="1"/>
</dbReference>
<dbReference type="Proteomes" id="UP001605261">
    <property type="component" value="Unassembled WGS sequence"/>
</dbReference>
<dbReference type="Pfam" id="PF10099">
    <property type="entry name" value="RskA_C"/>
    <property type="match status" value="1"/>
</dbReference>
<accession>A0ABW7CWD3</accession>
<comment type="caution">
    <text evidence="3">The sequence shown here is derived from an EMBL/GenBank/DDBJ whole genome shotgun (WGS) entry which is preliminary data.</text>
</comment>
<dbReference type="EMBL" id="JBHGCJ010000005">
    <property type="protein sequence ID" value="MFG6109278.1"/>
    <property type="molecule type" value="Genomic_DNA"/>
</dbReference>
<keyword evidence="4" id="KW-1185">Reference proteome</keyword>
<protein>
    <submittedName>
        <fullName evidence="3">Anti-sigma factor</fullName>
    </submittedName>
</protein>
<dbReference type="InterPro" id="IPR018764">
    <property type="entry name" value="RskA_C"/>
</dbReference>
<evidence type="ECO:0000313" key="3">
    <source>
        <dbReference type="EMBL" id="MFG6109278.1"/>
    </source>
</evidence>
<organism evidence="3 4">
    <name type="scientific">Stenotrophomonas nematodicola</name>
    <dbReference type="NCBI Taxonomy" id="2656746"/>
    <lineage>
        <taxon>Bacteria</taxon>
        <taxon>Pseudomonadati</taxon>
        <taxon>Pseudomonadota</taxon>
        <taxon>Gammaproteobacteria</taxon>
        <taxon>Lysobacterales</taxon>
        <taxon>Lysobacteraceae</taxon>
        <taxon>Stenotrophomonas</taxon>
    </lineage>
</organism>
<dbReference type="PANTHER" id="PTHR37461">
    <property type="entry name" value="ANTI-SIGMA-K FACTOR RSKA"/>
    <property type="match status" value="1"/>
</dbReference>
<feature type="region of interest" description="Disordered" evidence="1">
    <location>
        <begin position="134"/>
        <end position="153"/>
    </location>
</feature>
<proteinExistence type="predicted"/>